<comment type="domain">
    <text evidence="4">A pair of annexin repeats may form one binding site for calcium and phospholipid.</text>
</comment>
<name>A0A158PP01_ANISI</name>
<keyword evidence="4" id="KW-0106">Calcium</keyword>
<organism evidence="7">
    <name type="scientific">Anisakis simplex</name>
    <name type="common">Herring worm</name>
    <dbReference type="NCBI Taxonomy" id="6269"/>
    <lineage>
        <taxon>Eukaryota</taxon>
        <taxon>Metazoa</taxon>
        <taxon>Ecdysozoa</taxon>
        <taxon>Nematoda</taxon>
        <taxon>Chromadorea</taxon>
        <taxon>Rhabditida</taxon>
        <taxon>Spirurina</taxon>
        <taxon>Ascaridomorpha</taxon>
        <taxon>Ascaridoidea</taxon>
        <taxon>Anisakidae</taxon>
        <taxon>Anisakis</taxon>
        <taxon>Anisakis simplex complex</taxon>
    </lineage>
</organism>
<accession>A0A158PP01</accession>
<dbReference type="PROSITE" id="PS00223">
    <property type="entry name" value="ANNEXIN_1"/>
    <property type="match status" value="3"/>
</dbReference>
<reference evidence="5 6" key="2">
    <citation type="submission" date="2018-11" db="EMBL/GenBank/DDBJ databases">
        <authorList>
            <consortium name="Pathogen Informatics"/>
        </authorList>
    </citation>
    <scope>NUCLEOTIDE SEQUENCE [LARGE SCALE GENOMIC DNA]</scope>
</reference>
<dbReference type="PANTHER" id="PTHR10502">
    <property type="entry name" value="ANNEXIN"/>
    <property type="match status" value="1"/>
</dbReference>
<dbReference type="GO" id="GO:0005544">
    <property type="term" value="F:calcium-dependent phospholipid binding"/>
    <property type="evidence" value="ECO:0007669"/>
    <property type="project" value="UniProtKB-KW"/>
</dbReference>
<dbReference type="PRINTS" id="PR00196">
    <property type="entry name" value="ANNEXIN"/>
</dbReference>
<dbReference type="EMBL" id="UYRR01031242">
    <property type="protein sequence ID" value="VDK48060.1"/>
    <property type="molecule type" value="Genomic_DNA"/>
</dbReference>
<keyword evidence="6" id="KW-1185">Reference proteome</keyword>
<keyword evidence="3 4" id="KW-0041">Annexin</keyword>
<proteinExistence type="inferred from homology"/>
<dbReference type="SUPFAM" id="SSF47874">
    <property type="entry name" value="Annexin"/>
    <property type="match status" value="2"/>
</dbReference>
<dbReference type="GO" id="GO:0005634">
    <property type="term" value="C:nucleus"/>
    <property type="evidence" value="ECO:0007669"/>
    <property type="project" value="TreeGrafter"/>
</dbReference>
<dbReference type="Proteomes" id="UP000267096">
    <property type="component" value="Unassembled WGS sequence"/>
</dbReference>
<keyword evidence="4" id="KW-0111">Calcium/phospholipid-binding</keyword>
<dbReference type="PANTHER" id="PTHR10502:SF102">
    <property type="entry name" value="ANNEXIN B11"/>
    <property type="match status" value="1"/>
</dbReference>
<sequence>MTCIFRLPQVREQYQRTYGKDLMDELKKELSGDFEQVIVALMEPPATFDASHLRYSMKGLGTTESILIDILCTRTVNEIRAIKSAYNMEFGQSLDTDITSDTSGDFEEILVALVQCTRDEGDDVDVNLARNEAKRMLGNKDLKLKPDKETFKMAFANENYRQLETLFDEYQLLSGQTIQKGIEKTFSGDAKAAYLAIVDSIQDAPKYFARRLYESMKGLGTDDMDLIGIIVSRSEIDLAEVSKKFEKTYKRSLVDFIKSECSGEYCETLVKLVNVWVMLDKEMFINMEEISTPTNSQQLTSTKTSNGRPYRASIIVQSDFRPNRTADALEDAMKGLAYDKTKIYEQIIRINNQQRQIVRDVYKTKYGKDLLIELQRVLDVDFRGVIFALLETPLKYDATQLYYAMKGLGTRELTLIDIICTQTDPEKQRLKEAYKEEFKRSLEEDVRDDTSGDFQHLLVSLLQCHRDRNLPVKPRMATEDALLLMGSEKDGITPDIVTFNCAFASQSYEQLQKLFQQYEMFTNESILNCIEKTFSGDARAAYLAVAESVLNLPKYFARRLYESMKIVKGLGTADNDLTYIIVSRSEIDLVDIREEFDRMYDDTLIDWIKSDCSGAYRDALIAIIVGNS</sequence>
<dbReference type="WBParaSite" id="ASIM_0001332301-mRNA-1">
    <property type="protein sequence ID" value="ASIM_0001332301-mRNA-1"/>
    <property type="gene ID" value="ASIM_0001332301"/>
</dbReference>
<reference evidence="7" key="1">
    <citation type="submission" date="2016-04" db="UniProtKB">
        <authorList>
            <consortium name="WormBaseParasite"/>
        </authorList>
    </citation>
    <scope>IDENTIFICATION</scope>
</reference>
<evidence type="ECO:0000313" key="6">
    <source>
        <dbReference type="Proteomes" id="UP000267096"/>
    </source>
</evidence>
<dbReference type="AlphaFoldDB" id="A0A158PP01"/>
<dbReference type="InterPro" id="IPR001464">
    <property type="entry name" value="Annexin"/>
</dbReference>
<protein>
    <recommendedName>
        <fullName evidence="4">Annexin</fullName>
    </recommendedName>
</protein>
<dbReference type="GO" id="GO:0005737">
    <property type="term" value="C:cytoplasm"/>
    <property type="evidence" value="ECO:0007669"/>
    <property type="project" value="TreeGrafter"/>
</dbReference>
<dbReference type="GO" id="GO:0005509">
    <property type="term" value="F:calcium ion binding"/>
    <property type="evidence" value="ECO:0007669"/>
    <property type="project" value="InterPro"/>
</dbReference>
<comment type="similarity">
    <text evidence="1 4">Belongs to the annexin family.</text>
</comment>
<dbReference type="FunFam" id="1.10.220.10:FF:000001">
    <property type="entry name" value="Annexin"/>
    <property type="match status" value="2"/>
</dbReference>
<evidence type="ECO:0000313" key="7">
    <source>
        <dbReference type="WBParaSite" id="ASIM_0001332301-mRNA-1"/>
    </source>
</evidence>
<dbReference type="OrthoDB" id="37886at2759"/>
<dbReference type="InterPro" id="IPR018252">
    <property type="entry name" value="Annexin_repeat_CS"/>
</dbReference>
<dbReference type="FunFam" id="1.10.220.10:FF:000003">
    <property type="entry name" value="Annexin"/>
    <property type="match status" value="2"/>
</dbReference>
<gene>
    <name evidence="5" type="ORF">ASIM_LOCUS12751</name>
</gene>
<dbReference type="Pfam" id="PF00191">
    <property type="entry name" value="Annexin"/>
    <property type="match status" value="7"/>
</dbReference>
<evidence type="ECO:0000256" key="3">
    <source>
        <dbReference type="ARBA" id="ARBA00023216"/>
    </source>
</evidence>
<evidence type="ECO:0000256" key="1">
    <source>
        <dbReference type="ARBA" id="ARBA00007831"/>
    </source>
</evidence>
<evidence type="ECO:0000256" key="4">
    <source>
        <dbReference type="RuleBase" id="RU003540"/>
    </source>
</evidence>
<dbReference type="PROSITE" id="PS51897">
    <property type="entry name" value="ANNEXIN_2"/>
    <property type="match status" value="5"/>
</dbReference>
<dbReference type="SMART" id="SM00335">
    <property type="entry name" value="ANX"/>
    <property type="match status" value="7"/>
</dbReference>
<evidence type="ECO:0000256" key="2">
    <source>
        <dbReference type="ARBA" id="ARBA00022737"/>
    </source>
</evidence>
<evidence type="ECO:0000313" key="5">
    <source>
        <dbReference type="EMBL" id="VDK48060.1"/>
    </source>
</evidence>
<keyword evidence="2 4" id="KW-0677">Repeat</keyword>
<dbReference type="GO" id="GO:0012506">
    <property type="term" value="C:vesicle membrane"/>
    <property type="evidence" value="ECO:0007669"/>
    <property type="project" value="TreeGrafter"/>
</dbReference>
<dbReference type="GO" id="GO:0005886">
    <property type="term" value="C:plasma membrane"/>
    <property type="evidence" value="ECO:0007669"/>
    <property type="project" value="TreeGrafter"/>
</dbReference>
<dbReference type="GO" id="GO:0001786">
    <property type="term" value="F:phosphatidylserine binding"/>
    <property type="evidence" value="ECO:0007669"/>
    <property type="project" value="TreeGrafter"/>
</dbReference>
<dbReference type="InterPro" id="IPR018502">
    <property type="entry name" value="Annexin_repeat"/>
</dbReference>
<dbReference type="InterPro" id="IPR037104">
    <property type="entry name" value="Annexin_sf"/>
</dbReference>
<dbReference type="Gene3D" id="1.10.220.10">
    <property type="entry name" value="Annexin"/>
    <property type="match status" value="8"/>
</dbReference>